<feature type="domain" description="IstB-like ATP-binding" evidence="1">
    <location>
        <begin position="183"/>
        <end position="306"/>
    </location>
</feature>
<accession>A0A942UZM8</accession>
<protein>
    <submittedName>
        <fullName evidence="2">ATP-binding protein</fullName>
    </submittedName>
</protein>
<name>A0A942UZM8_9FIRM</name>
<gene>
    <name evidence="2" type="ORF">GOQ27_08475</name>
</gene>
<sequence length="327" mass="38062">MNKNIIKKILNEYDKKRDKAILNQKMRRQEVYSKIPRLQDIDKKITEASISISKVIIEDPLSYENKISKLRFQLEELKKEKAILLTENNIPLEYLNVNYKCNKCNDTGYFKNGEKCSCFKQALINESYEMSNLSKMLQKENFNNFNINIFSNNPIEGEDRTPQENMMNILNISEGFVINFDKDNGENLLFYGQTGLGKTFMANCIAKSLLDKGYIVVYQTAFKIMDIIGSHKFNRNNDDIGEKEYSLLFDADLLIIDDLGTEFTNSFTNTEIFNIVNTRLLNGKKMIISTNFSPKEFADTYTDRTFSRIFSNFVPLKFFGDDLRWEA</sequence>
<comment type="caution">
    <text evidence="2">The sequence shown here is derived from an EMBL/GenBank/DDBJ whole genome shotgun (WGS) entry which is preliminary data.</text>
</comment>
<dbReference type="Proteomes" id="UP000724672">
    <property type="component" value="Unassembled WGS sequence"/>
</dbReference>
<dbReference type="Pfam" id="PF01695">
    <property type="entry name" value="IstB_IS21"/>
    <property type="match status" value="1"/>
</dbReference>
<evidence type="ECO:0000313" key="2">
    <source>
        <dbReference type="EMBL" id="MBS4538497.1"/>
    </source>
</evidence>
<keyword evidence="3" id="KW-1185">Reference proteome</keyword>
<dbReference type="PANTHER" id="PTHR30050:SF4">
    <property type="entry name" value="ATP-BINDING PROTEIN RV3427C IN INSERTION SEQUENCE-RELATED"/>
    <property type="match status" value="1"/>
</dbReference>
<organism evidence="2 3">
    <name type="scientific">Anaeromonas frigoriresistens</name>
    <dbReference type="NCBI Taxonomy" id="2683708"/>
    <lineage>
        <taxon>Bacteria</taxon>
        <taxon>Bacillati</taxon>
        <taxon>Bacillota</taxon>
        <taxon>Tissierellia</taxon>
        <taxon>Tissierellales</taxon>
        <taxon>Thermohalobacteraceae</taxon>
        <taxon>Anaeromonas</taxon>
    </lineage>
</organism>
<dbReference type="SUPFAM" id="SSF52540">
    <property type="entry name" value="P-loop containing nucleoside triphosphate hydrolases"/>
    <property type="match status" value="1"/>
</dbReference>
<dbReference type="AlphaFoldDB" id="A0A942UZM8"/>
<dbReference type="GO" id="GO:0006260">
    <property type="term" value="P:DNA replication"/>
    <property type="evidence" value="ECO:0007669"/>
    <property type="project" value="TreeGrafter"/>
</dbReference>
<dbReference type="EMBL" id="WSFT01000036">
    <property type="protein sequence ID" value="MBS4538497.1"/>
    <property type="molecule type" value="Genomic_DNA"/>
</dbReference>
<evidence type="ECO:0000259" key="1">
    <source>
        <dbReference type="Pfam" id="PF01695"/>
    </source>
</evidence>
<proteinExistence type="predicted"/>
<dbReference type="InterPro" id="IPR002611">
    <property type="entry name" value="IstB_ATP-bd"/>
</dbReference>
<dbReference type="PANTHER" id="PTHR30050">
    <property type="entry name" value="CHROMOSOMAL REPLICATION INITIATOR PROTEIN DNAA"/>
    <property type="match status" value="1"/>
</dbReference>
<dbReference type="GO" id="GO:0005524">
    <property type="term" value="F:ATP binding"/>
    <property type="evidence" value="ECO:0007669"/>
    <property type="project" value="UniProtKB-KW"/>
</dbReference>
<dbReference type="InterPro" id="IPR027417">
    <property type="entry name" value="P-loop_NTPase"/>
</dbReference>
<reference evidence="2" key="1">
    <citation type="submission" date="2019-12" db="EMBL/GenBank/DDBJ databases">
        <title>Clostridiaceae gen. nov. sp. nov., isolated from sediment in Xinjiang, China.</title>
        <authorList>
            <person name="Zhang R."/>
        </authorList>
    </citation>
    <scope>NUCLEOTIDE SEQUENCE</scope>
    <source>
        <strain evidence="2">D2Q-11</strain>
    </source>
</reference>
<dbReference type="NCBIfam" id="NF005304">
    <property type="entry name" value="PRK06835.1"/>
    <property type="match status" value="1"/>
</dbReference>
<keyword evidence="2" id="KW-0067">ATP-binding</keyword>
<keyword evidence="2" id="KW-0547">Nucleotide-binding</keyword>
<evidence type="ECO:0000313" key="3">
    <source>
        <dbReference type="Proteomes" id="UP000724672"/>
    </source>
</evidence>
<dbReference type="CDD" id="cd00009">
    <property type="entry name" value="AAA"/>
    <property type="match status" value="1"/>
</dbReference>
<dbReference type="Gene3D" id="3.40.50.300">
    <property type="entry name" value="P-loop containing nucleotide triphosphate hydrolases"/>
    <property type="match status" value="1"/>
</dbReference>
<dbReference type="RefSeq" id="WP_203366424.1">
    <property type="nucleotide sequence ID" value="NZ_WSFT01000036.1"/>
</dbReference>